<evidence type="ECO:0000256" key="8">
    <source>
        <dbReference type="ARBA" id="ARBA00060018"/>
    </source>
</evidence>
<dbReference type="PANTHER" id="PTHR13246:SF1">
    <property type="entry name" value="CYTOSOLIC ENDO-BETA-N-ACETYLGLUCOSAMINIDASE"/>
    <property type="match status" value="1"/>
</dbReference>
<keyword evidence="13" id="KW-1185">Reference proteome</keyword>
<comment type="subcellular location">
    <subcellularLocation>
        <location evidence="1">Cytoplasm</location>
        <location evidence="1">Cytosol</location>
    </subcellularLocation>
</comment>
<feature type="domain" description="Cytosolic endo-beta-N-acetylglucosaminidase TIM barrel" evidence="10">
    <location>
        <begin position="74"/>
        <end position="351"/>
    </location>
</feature>
<sequence length="689" mass="76310">MAKPDAPSSADPPPFDPSQPAPPVSFPISTLDDLESRSYFDSFHFPFNKASVRLRPGGADRPRILVCHDMAGGYLDDKWVQGGSNADAYTIWHWYLIDVFVYFSHTLVTLPPPCWTNTAHKHGVKVLGTFITEWNEGRVNANKLLATKESTHMYAERLTELATALGFDGWLINMEVDLDVQQIPNLKEFISHLTKTMHSLVPGSLVIWYDSVTVDGNLSWQNQLNESNKPFFDICDGIFVNYTWKEDYPKLSATVAGDRKFDVYMGIDVFGRGTYGGGQWDTNVALDVLKKDEVSAALFAPGWIYETKQPPDFQTAQNRWWSLVEKSWGVLQNYPQVLPFYSSFDQGHGQHIAIDGGQASSATWNNISSQSFQPFIHFSGDTSADSIQVLVDFKEASYSGGGNITFKGTLKDDAYFATRLFQGELLLGDLPVHFTYSVKSDESSLLGLSLEFSSFVKEKTSVLLAHSRSTLLAMNHFSSKFSKVIMPRRVTRSAADPGWVIQESSITMNGYTLTEIHVVCYRAKLELDKLRLNSETDGVDNSLARSPTEFSAILGHITVKTSAQNPIFPPSTSWLVEGQDIKWTSGSQGSKTVSVKVIWTLKNGDSSLFPKYNIFVKKIANQEVGKLGGMLVGTKEYLGEAQVEAFYVCDLAVPSGTSNLKFIIQVCAVDGASQKVDDSPSLLLPVEGS</sequence>
<evidence type="ECO:0000256" key="4">
    <source>
        <dbReference type="ARBA" id="ARBA00022490"/>
    </source>
</evidence>
<gene>
    <name evidence="12" type="ORF">Acr_00g0029380</name>
</gene>
<reference evidence="13" key="1">
    <citation type="submission" date="2019-07" db="EMBL/GenBank/DDBJ databases">
        <title>De Novo Assembly of kiwifruit Actinidia rufa.</title>
        <authorList>
            <person name="Sugita-Konishi S."/>
            <person name="Sato K."/>
            <person name="Mori E."/>
            <person name="Abe Y."/>
            <person name="Kisaki G."/>
            <person name="Hamano K."/>
            <person name="Suezawa K."/>
            <person name="Otani M."/>
            <person name="Fukuda T."/>
            <person name="Manabe T."/>
            <person name="Gomi K."/>
            <person name="Tabuchi M."/>
            <person name="Akimitsu K."/>
            <person name="Kataoka I."/>
        </authorList>
    </citation>
    <scope>NUCLEOTIDE SEQUENCE [LARGE SCALE GENOMIC DNA]</scope>
    <source>
        <strain evidence="13">cv. Fuchu</strain>
    </source>
</reference>
<dbReference type="InterPro" id="IPR057882">
    <property type="entry name" value="ENGase_C"/>
</dbReference>
<dbReference type="InterPro" id="IPR032979">
    <property type="entry name" value="ENGase"/>
</dbReference>
<dbReference type="InterPro" id="IPR005201">
    <property type="entry name" value="TIM_ENGase"/>
</dbReference>
<feature type="region of interest" description="Disordered" evidence="9">
    <location>
        <begin position="1"/>
        <end position="26"/>
    </location>
</feature>
<evidence type="ECO:0000256" key="9">
    <source>
        <dbReference type="SAM" id="MobiDB-lite"/>
    </source>
</evidence>
<evidence type="ECO:0000256" key="6">
    <source>
        <dbReference type="ARBA" id="ARBA00023295"/>
    </source>
</evidence>
<dbReference type="FunFam" id="3.20.20.80:FF:000043">
    <property type="entry name" value="cytosolic endo-beta-N-acetylglucosaminidase"/>
    <property type="match status" value="1"/>
</dbReference>
<comment type="function">
    <text evidence="8">Endoglycosidase that releases N-glycans from glycoproteins by cleaving the beta-1,4-glycosidic bond in the N,N'-diacetylchitobiose core. Involved in the production of high-mannose type N-glycans during plant development and fruit maturation.</text>
</comment>
<organism evidence="12 13">
    <name type="scientific">Actinidia rufa</name>
    <dbReference type="NCBI Taxonomy" id="165716"/>
    <lineage>
        <taxon>Eukaryota</taxon>
        <taxon>Viridiplantae</taxon>
        <taxon>Streptophyta</taxon>
        <taxon>Embryophyta</taxon>
        <taxon>Tracheophyta</taxon>
        <taxon>Spermatophyta</taxon>
        <taxon>Magnoliopsida</taxon>
        <taxon>eudicotyledons</taxon>
        <taxon>Gunneridae</taxon>
        <taxon>Pentapetalae</taxon>
        <taxon>asterids</taxon>
        <taxon>Ericales</taxon>
        <taxon>Actinidiaceae</taxon>
        <taxon>Actinidia</taxon>
    </lineage>
</organism>
<evidence type="ECO:0000259" key="11">
    <source>
        <dbReference type="Pfam" id="PF25529"/>
    </source>
</evidence>
<evidence type="ECO:0000256" key="5">
    <source>
        <dbReference type="ARBA" id="ARBA00022801"/>
    </source>
</evidence>
<dbReference type="Pfam" id="PF03644">
    <property type="entry name" value="Glyco_hydro_85"/>
    <property type="match status" value="1"/>
</dbReference>
<evidence type="ECO:0000256" key="2">
    <source>
        <dbReference type="ARBA" id="ARBA00007849"/>
    </source>
</evidence>
<keyword evidence="6" id="KW-0326">Glycosidase</keyword>
<proteinExistence type="inferred from homology"/>
<keyword evidence="4" id="KW-0963">Cytoplasm</keyword>
<dbReference type="PANTHER" id="PTHR13246">
    <property type="entry name" value="ENDO BETA N-ACETYLGLUCOSAMINIDASE"/>
    <property type="match status" value="1"/>
</dbReference>
<evidence type="ECO:0000256" key="3">
    <source>
        <dbReference type="ARBA" id="ARBA00012566"/>
    </source>
</evidence>
<dbReference type="OrthoDB" id="284473at2759"/>
<dbReference type="Gene3D" id="2.60.120.260">
    <property type="entry name" value="Galactose-binding domain-like"/>
    <property type="match status" value="1"/>
</dbReference>
<keyword evidence="5 12" id="KW-0378">Hydrolase</keyword>
<comment type="caution">
    <text evidence="12">The sequence shown here is derived from an EMBL/GenBank/DDBJ whole genome shotgun (WGS) entry which is preliminary data.</text>
</comment>
<accession>A0A7J0DF18</accession>
<evidence type="ECO:0000256" key="7">
    <source>
        <dbReference type="ARBA" id="ARBA00034414"/>
    </source>
</evidence>
<evidence type="ECO:0000313" key="12">
    <source>
        <dbReference type="EMBL" id="GFS33572.1"/>
    </source>
</evidence>
<evidence type="ECO:0000313" key="13">
    <source>
        <dbReference type="Proteomes" id="UP000585474"/>
    </source>
</evidence>
<name>A0A7J0DF18_9ERIC</name>
<dbReference type="GO" id="GO:0005829">
    <property type="term" value="C:cytosol"/>
    <property type="evidence" value="ECO:0007669"/>
    <property type="project" value="UniProtKB-SubCell"/>
</dbReference>
<evidence type="ECO:0000259" key="10">
    <source>
        <dbReference type="Pfam" id="PF03644"/>
    </source>
</evidence>
<dbReference type="CDD" id="cd06547">
    <property type="entry name" value="GH85_ENGase"/>
    <property type="match status" value="1"/>
</dbReference>
<dbReference type="AlphaFoldDB" id="A0A7J0DF18"/>
<protein>
    <recommendedName>
        <fullName evidence="3">mannosyl-glycoprotein endo-beta-N-acetylglucosaminidase</fullName>
        <ecNumber evidence="3">3.2.1.96</ecNumber>
    </recommendedName>
</protein>
<dbReference type="EMBL" id="BJWL01000192">
    <property type="protein sequence ID" value="GFS33572.1"/>
    <property type="molecule type" value="Genomic_DNA"/>
</dbReference>
<evidence type="ECO:0000256" key="1">
    <source>
        <dbReference type="ARBA" id="ARBA00004514"/>
    </source>
</evidence>
<dbReference type="EC" id="3.2.1.96" evidence="3"/>
<feature type="domain" description="Cytosolic endo-beta-N-acetylglucosaminidase C-terminal" evidence="11">
    <location>
        <begin position="568"/>
        <end position="686"/>
    </location>
</feature>
<comment type="similarity">
    <text evidence="2">Belongs to the glycosyl hydrolase 85 family.</text>
</comment>
<dbReference type="Gene3D" id="3.20.20.80">
    <property type="entry name" value="Glycosidases"/>
    <property type="match status" value="1"/>
</dbReference>
<dbReference type="GO" id="GO:0006491">
    <property type="term" value="P:N-glycan processing"/>
    <property type="evidence" value="ECO:0007669"/>
    <property type="project" value="UniProtKB-ARBA"/>
</dbReference>
<dbReference type="Pfam" id="PF25529">
    <property type="entry name" value="Ig_ENGASE1_C"/>
    <property type="match status" value="1"/>
</dbReference>
<comment type="catalytic activity">
    <reaction evidence="7">
        <text>an N(4)-(oligosaccharide-(1-&gt;3)-[oligosaccharide-(1-&gt;6)]-beta-D-Man-(1-&gt;4)-beta-D-GlcNAc-(1-&gt;4)-alpha-D-GlcNAc)-L-asparaginyl-[protein] + H2O = an oligosaccharide-(1-&gt;3)-[oligosaccharide-(1-&gt;6)]-beta-D-Man-(1-&gt;4)-D-GlcNAc + N(4)-(N-acetyl-beta-D-glucosaminyl)-L-asparaginyl-[protein]</text>
        <dbReference type="Rhea" id="RHEA:73067"/>
        <dbReference type="Rhea" id="RHEA-COMP:12603"/>
        <dbReference type="Rhea" id="RHEA-COMP:18176"/>
        <dbReference type="ChEBI" id="CHEBI:15377"/>
        <dbReference type="ChEBI" id="CHEBI:132248"/>
        <dbReference type="ChEBI" id="CHEBI:192714"/>
        <dbReference type="ChEBI" id="CHEBI:192715"/>
        <dbReference type="EC" id="3.2.1.96"/>
    </reaction>
</comment>
<dbReference type="GO" id="GO:0033925">
    <property type="term" value="F:mannosyl-glycoprotein endo-beta-N-acetylglucosaminidase activity"/>
    <property type="evidence" value="ECO:0007669"/>
    <property type="project" value="UniProtKB-EC"/>
</dbReference>
<feature type="compositionally biased region" description="Pro residues" evidence="9">
    <location>
        <begin position="10"/>
        <end position="25"/>
    </location>
</feature>
<dbReference type="Proteomes" id="UP000585474">
    <property type="component" value="Unassembled WGS sequence"/>
</dbReference>